<dbReference type="InterPro" id="IPR020904">
    <property type="entry name" value="Sc_DH/Rdtase_CS"/>
</dbReference>
<dbReference type="Proteomes" id="UP000288603">
    <property type="component" value="Unassembled WGS sequence"/>
</dbReference>
<dbReference type="RefSeq" id="WP_128497164.1">
    <property type="nucleotide sequence ID" value="NZ_RZNC01000001.1"/>
</dbReference>
<evidence type="ECO:0000256" key="2">
    <source>
        <dbReference type="ARBA" id="ARBA00023002"/>
    </source>
</evidence>
<dbReference type="GO" id="GO:0016491">
    <property type="term" value="F:oxidoreductase activity"/>
    <property type="evidence" value="ECO:0007669"/>
    <property type="project" value="UniProtKB-KW"/>
</dbReference>
<protein>
    <submittedName>
        <fullName evidence="3">SDR family oxidoreductase</fullName>
    </submittedName>
</protein>
<dbReference type="Gene3D" id="3.40.50.720">
    <property type="entry name" value="NAD(P)-binding Rossmann-like Domain"/>
    <property type="match status" value="1"/>
</dbReference>
<dbReference type="AlphaFoldDB" id="A0A444QEC1"/>
<dbReference type="PANTHER" id="PTHR24321:SF8">
    <property type="entry name" value="ESTRADIOL 17-BETA-DEHYDROGENASE 8-RELATED"/>
    <property type="match status" value="1"/>
</dbReference>
<gene>
    <name evidence="3" type="ORF">ELQ92_01325</name>
</gene>
<keyword evidence="4" id="KW-1185">Reference proteome</keyword>
<evidence type="ECO:0000256" key="1">
    <source>
        <dbReference type="ARBA" id="ARBA00006484"/>
    </source>
</evidence>
<dbReference type="PANTHER" id="PTHR24321">
    <property type="entry name" value="DEHYDROGENASES, SHORT CHAIN"/>
    <property type="match status" value="1"/>
</dbReference>
<dbReference type="NCBIfam" id="NF005559">
    <property type="entry name" value="PRK07231.1"/>
    <property type="match status" value="1"/>
</dbReference>
<comment type="similarity">
    <text evidence="1">Belongs to the short-chain dehydrogenases/reductases (SDR) family.</text>
</comment>
<proteinExistence type="inferred from homology"/>
<dbReference type="EMBL" id="RZNC01000001">
    <property type="protein sequence ID" value="RWZ67936.1"/>
    <property type="molecule type" value="Genomic_DNA"/>
</dbReference>
<dbReference type="SUPFAM" id="SSF51735">
    <property type="entry name" value="NAD(P)-binding Rossmann-fold domains"/>
    <property type="match status" value="1"/>
</dbReference>
<dbReference type="InterPro" id="IPR036291">
    <property type="entry name" value="NAD(P)-bd_dom_sf"/>
</dbReference>
<keyword evidence="2" id="KW-0560">Oxidoreductase</keyword>
<reference evidence="3 4" key="1">
    <citation type="submission" date="2018-12" db="EMBL/GenBank/DDBJ databases">
        <authorList>
            <person name="Li F."/>
        </authorList>
    </citation>
    <scope>NUCLEOTIDE SEQUENCE [LARGE SCALE GENOMIC DNA]</scope>
    <source>
        <strain evidence="3 4">8H24J-4-2</strain>
    </source>
</reference>
<dbReference type="InterPro" id="IPR002347">
    <property type="entry name" value="SDR_fam"/>
</dbReference>
<sequence length="251" mass="25632">MNRLEGRAAFITGAASGIGRAQALLFAREGARVVVADLDADGAERVAAQIRTEGGDAVSTGIDITDEESVATAIAFAVDAYGTIDTLSNTAGMFDKMVPLADADRSFFERVLTVNLTGMFNVTKAVLPHMLAAGKGAIVNIASGAGLRGGGGGIGYTSSKHAVVGFTKQLAADYGRKGVRVNAIAPGLIDTPMVSHFSKAPETVAGLKAQPAGRLGQPEDIANAALFLASDEADFIHAVTLSVDGGQVDTL</sequence>
<evidence type="ECO:0000313" key="3">
    <source>
        <dbReference type="EMBL" id="RWZ67936.1"/>
    </source>
</evidence>
<dbReference type="OrthoDB" id="286404at2"/>
<accession>A0A444QEC1</accession>
<dbReference type="FunFam" id="3.40.50.720:FF:000084">
    <property type="entry name" value="Short-chain dehydrogenase reductase"/>
    <property type="match status" value="1"/>
</dbReference>
<name>A0A444QEC1_9MICO</name>
<dbReference type="CDD" id="cd05233">
    <property type="entry name" value="SDR_c"/>
    <property type="match status" value="1"/>
</dbReference>
<dbReference type="Pfam" id="PF13561">
    <property type="entry name" value="adh_short_C2"/>
    <property type="match status" value="1"/>
</dbReference>
<evidence type="ECO:0000313" key="4">
    <source>
        <dbReference type="Proteomes" id="UP000288603"/>
    </source>
</evidence>
<dbReference type="PRINTS" id="PR00081">
    <property type="entry name" value="GDHRDH"/>
</dbReference>
<dbReference type="PRINTS" id="PR00080">
    <property type="entry name" value="SDRFAMILY"/>
</dbReference>
<comment type="caution">
    <text evidence="3">The sequence shown here is derived from an EMBL/GenBank/DDBJ whole genome shotgun (WGS) entry which is preliminary data.</text>
</comment>
<organism evidence="3 4">
    <name type="scientific">Labedella populi</name>
    <dbReference type="NCBI Taxonomy" id="2498850"/>
    <lineage>
        <taxon>Bacteria</taxon>
        <taxon>Bacillati</taxon>
        <taxon>Actinomycetota</taxon>
        <taxon>Actinomycetes</taxon>
        <taxon>Micrococcales</taxon>
        <taxon>Microbacteriaceae</taxon>
        <taxon>Labedella</taxon>
    </lineage>
</organism>
<dbReference type="PROSITE" id="PS00061">
    <property type="entry name" value="ADH_SHORT"/>
    <property type="match status" value="1"/>
</dbReference>